<dbReference type="AlphaFoldDB" id="A0A8H7CFB3"/>
<dbReference type="EMBL" id="JACAZH010000042">
    <property type="protein sequence ID" value="KAF7335200.1"/>
    <property type="molecule type" value="Genomic_DNA"/>
</dbReference>
<reference evidence="2" key="1">
    <citation type="submission" date="2020-05" db="EMBL/GenBank/DDBJ databases">
        <title>Mycena genomes resolve the evolution of fungal bioluminescence.</title>
        <authorList>
            <person name="Tsai I.J."/>
        </authorList>
    </citation>
    <scope>NUCLEOTIDE SEQUENCE</scope>
    <source>
        <strain evidence="2">160909Yilan</strain>
    </source>
</reference>
<accession>A0A8H7CFB3</accession>
<protein>
    <submittedName>
        <fullName evidence="2">Uncharacterized protein</fullName>
    </submittedName>
</protein>
<sequence>MIVREPVPFNLYSGLGRSRRLVLDRGVHCCLRILPSIFSGKFRPKRERSPHFRIEINAYTIHFAIWPYSTPPGNLPLALTPLQNMRDALSTSFILVTISLIPIPYNRYILWSLSSASLILYTANRQRPSNKLGQLEALIDAVSEILALAKATCKMNYAELVDLTRELCDSASQPPSCSLPHLRAPLSKRPARHLHASETTRSSSYTSYGPVSELRNKELVDVFIGGGGPAGLSVAIPFGQLESGTSSPVPGVILKQDAETRSHILSDAVIDLTTLDVLCPPKRTVRVDGVAEGLHGQPSSTSESNSAEQREGKEQKSSLSHPTPPPSPRMPILTPFGRLARV</sequence>
<evidence type="ECO:0000313" key="3">
    <source>
        <dbReference type="Proteomes" id="UP000623467"/>
    </source>
</evidence>
<evidence type="ECO:0000313" key="2">
    <source>
        <dbReference type="EMBL" id="KAF7335200.1"/>
    </source>
</evidence>
<evidence type="ECO:0000256" key="1">
    <source>
        <dbReference type="SAM" id="MobiDB-lite"/>
    </source>
</evidence>
<gene>
    <name evidence="2" type="ORF">MSAN_02353300</name>
</gene>
<feature type="compositionally biased region" description="Polar residues" evidence="1">
    <location>
        <begin position="297"/>
        <end position="307"/>
    </location>
</feature>
<proteinExistence type="predicted"/>
<keyword evidence="3" id="KW-1185">Reference proteome</keyword>
<feature type="region of interest" description="Disordered" evidence="1">
    <location>
        <begin position="291"/>
        <end position="342"/>
    </location>
</feature>
<dbReference type="InterPro" id="IPR036188">
    <property type="entry name" value="FAD/NAD-bd_sf"/>
</dbReference>
<name>A0A8H7CFB3_9AGAR</name>
<feature type="region of interest" description="Disordered" evidence="1">
    <location>
        <begin position="190"/>
        <end position="209"/>
    </location>
</feature>
<dbReference type="Gene3D" id="3.50.50.60">
    <property type="entry name" value="FAD/NAD(P)-binding domain"/>
    <property type="match status" value="1"/>
</dbReference>
<dbReference type="Proteomes" id="UP000623467">
    <property type="component" value="Unassembled WGS sequence"/>
</dbReference>
<comment type="caution">
    <text evidence="2">The sequence shown here is derived from an EMBL/GenBank/DDBJ whole genome shotgun (WGS) entry which is preliminary data.</text>
</comment>
<feature type="compositionally biased region" description="Low complexity" evidence="1">
    <location>
        <begin position="197"/>
        <end position="208"/>
    </location>
</feature>
<organism evidence="2 3">
    <name type="scientific">Mycena sanguinolenta</name>
    <dbReference type="NCBI Taxonomy" id="230812"/>
    <lineage>
        <taxon>Eukaryota</taxon>
        <taxon>Fungi</taxon>
        <taxon>Dikarya</taxon>
        <taxon>Basidiomycota</taxon>
        <taxon>Agaricomycotina</taxon>
        <taxon>Agaricomycetes</taxon>
        <taxon>Agaricomycetidae</taxon>
        <taxon>Agaricales</taxon>
        <taxon>Marasmiineae</taxon>
        <taxon>Mycenaceae</taxon>
        <taxon>Mycena</taxon>
    </lineage>
</organism>